<sequence>MSWTSLISTLLGGLLALGGSWLGQWWTERRAVAREKRAQEHERVVWARSLRYEAHLAFLKEFDDIFNGLYDHFEDGGSSGVPEEHFSFLWEKLEVMRIVSNDDTTHMAGEAIKSLQSYSGDWAPVQWTRDRYLGTVRSELQLPPIKLMGD</sequence>
<protein>
    <submittedName>
        <fullName evidence="1">Uncharacterized protein</fullName>
    </submittedName>
</protein>
<proteinExistence type="predicted"/>
<evidence type="ECO:0000313" key="2">
    <source>
        <dbReference type="Proteomes" id="UP000680206"/>
    </source>
</evidence>
<evidence type="ECO:0000313" key="1">
    <source>
        <dbReference type="EMBL" id="MBO2456581.1"/>
    </source>
</evidence>
<accession>A0ABS3RIM4</accession>
<keyword evidence="2" id="KW-1185">Reference proteome</keyword>
<name>A0ABS3RIM4_9ACTN</name>
<organism evidence="1 2">
    <name type="scientific">Actinomadura violacea</name>
    <dbReference type="NCBI Taxonomy" id="2819934"/>
    <lineage>
        <taxon>Bacteria</taxon>
        <taxon>Bacillati</taxon>
        <taxon>Actinomycetota</taxon>
        <taxon>Actinomycetes</taxon>
        <taxon>Streptosporangiales</taxon>
        <taxon>Thermomonosporaceae</taxon>
        <taxon>Actinomadura</taxon>
    </lineage>
</organism>
<reference evidence="1 2" key="1">
    <citation type="submission" date="2021-03" db="EMBL/GenBank/DDBJ databases">
        <title>Actinomadura violae sp. nov., isolated from lichen in Thailand.</title>
        <authorList>
            <person name="Kanchanasin P."/>
            <person name="Saeng-In P."/>
            <person name="Phongsopitanun W."/>
            <person name="Yuki M."/>
            <person name="Kudo T."/>
            <person name="Ohkuma M."/>
            <person name="Tanasupawat S."/>
        </authorList>
    </citation>
    <scope>NUCLEOTIDE SEQUENCE [LARGE SCALE GENOMIC DNA]</scope>
    <source>
        <strain evidence="1 2">LCR2-06</strain>
    </source>
</reference>
<dbReference type="RefSeq" id="WP_208236633.1">
    <property type="nucleotide sequence ID" value="NZ_JAGEPF010000002.1"/>
</dbReference>
<dbReference type="EMBL" id="JAGEPF010000002">
    <property type="protein sequence ID" value="MBO2456581.1"/>
    <property type="molecule type" value="Genomic_DNA"/>
</dbReference>
<dbReference type="Proteomes" id="UP000680206">
    <property type="component" value="Unassembled WGS sequence"/>
</dbReference>
<gene>
    <name evidence="1" type="ORF">J4709_03120</name>
</gene>
<comment type="caution">
    <text evidence="1">The sequence shown here is derived from an EMBL/GenBank/DDBJ whole genome shotgun (WGS) entry which is preliminary data.</text>
</comment>